<keyword evidence="3" id="KW-1185">Reference proteome</keyword>
<dbReference type="EMBL" id="JAQPYS010000090">
    <property type="protein sequence ID" value="MDC7138163.1"/>
    <property type="molecule type" value="Genomic_DNA"/>
</dbReference>
<dbReference type="RefSeq" id="WP_336314530.1">
    <property type="nucleotide sequence ID" value="NZ_JAQPYS010000090.1"/>
</dbReference>
<dbReference type="Proteomes" id="UP001215398">
    <property type="component" value="Unassembled WGS sequence"/>
</dbReference>
<evidence type="ECO:0000256" key="1">
    <source>
        <dbReference type="SAM" id="SignalP"/>
    </source>
</evidence>
<evidence type="ECO:0000313" key="2">
    <source>
        <dbReference type="EMBL" id="MDC7138163.1"/>
    </source>
</evidence>
<reference evidence="2 3" key="1">
    <citation type="submission" date="2023-01" db="EMBL/GenBank/DDBJ databases">
        <title>Exploring GABA producing Bacteroides strains toward improving mental health.</title>
        <authorList>
            <person name="Yousuf B."/>
            <person name="Bouhlel N.E."/>
            <person name="Mottawea W."/>
            <person name="Hammami R."/>
        </authorList>
    </citation>
    <scope>NUCLEOTIDE SEQUENCE [LARGE SCALE GENOMIC DNA]</scope>
    <source>
        <strain evidence="2 3">UO.H1054</strain>
    </source>
</reference>
<feature type="signal peptide" evidence="1">
    <location>
        <begin position="1"/>
        <end position="19"/>
    </location>
</feature>
<protein>
    <submittedName>
        <fullName evidence="2">Uncharacterized protein</fullName>
    </submittedName>
</protein>
<feature type="non-terminal residue" evidence="2">
    <location>
        <position position="1"/>
    </location>
</feature>
<name>A0ABT5HC43_9BACE</name>
<organism evidence="2 3">
    <name type="scientific">Bacteroides zhangwenhongii</name>
    <dbReference type="NCBI Taxonomy" id="2650157"/>
    <lineage>
        <taxon>Bacteria</taxon>
        <taxon>Pseudomonadati</taxon>
        <taxon>Bacteroidota</taxon>
        <taxon>Bacteroidia</taxon>
        <taxon>Bacteroidales</taxon>
        <taxon>Bacteroidaceae</taxon>
        <taxon>Bacteroides</taxon>
    </lineage>
</organism>
<feature type="chain" id="PRO_5047255710" evidence="1">
    <location>
        <begin position="20"/>
        <end position="72"/>
    </location>
</feature>
<evidence type="ECO:0000313" key="3">
    <source>
        <dbReference type="Proteomes" id="UP001215398"/>
    </source>
</evidence>
<gene>
    <name evidence="2" type="ORF">PQG98_17705</name>
</gene>
<accession>A0ABT5HC43</accession>
<comment type="caution">
    <text evidence="2">The sequence shown here is derived from an EMBL/GenBank/DDBJ whole genome shotgun (WGS) entry which is preliminary data.</text>
</comment>
<proteinExistence type="predicted"/>
<keyword evidence="1" id="KW-0732">Signal</keyword>
<sequence>NLYYLYCLSIFQRTNVASAAPAFFAKADAKIRTFSDNLQTFSKVFCFYFLNPYSLAECQSLGSVSLAKRVQK</sequence>